<dbReference type="EMBL" id="NOXU01000029">
    <property type="protein sequence ID" value="OYQ34364.1"/>
    <property type="molecule type" value="Genomic_DNA"/>
</dbReference>
<dbReference type="Gene3D" id="3.10.20.30">
    <property type="match status" value="1"/>
</dbReference>
<dbReference type="Pfam" id="PF00111">
    <property type="entry name" value="Fer2"/>
    <property type="match status" value="1"/>
</dbReference>
<dbReference type="InterPro" id="IPR036010">
    <property type="entry name" value="2Fe-2S_ferredoxin-like_sf"/>
</dbReference>
<keyword evidence="3" id="KW-0479">Metal-binding</keyword>
<dbReference type="GO" id="GO:0051537">
    <property type="term" value="F:2 iron, 2 sulfur cluster binding"/>
    <property type="evidence" value="ECO:0007669"/>
    <property type="project" value="UniProtKB-KW"/>
</dbReference>
<evidence type="ECO:0000313" key="8">
    <source>
        <dbReference type="EMBL" id="OYQ34364.1"/>
    </source>
</evidence>
<comment type="similarity">
    <text evidence="1">Belongs to the adrenodoxin/putidaredoxin family.</text>
</comment>
<dbReference type="InterPro" id="IPR001055">
    <property type="entry name" value="Adrenodoxin-like"/>
</dbReference>
<evidence type="ECO:0000256" key="5">
    <source>
        <dbReference type="ARBA" id="ARBA00023014"/>
    </source>
</evidence>
<dbReference type="GO" id="GO:0009055">
    <property type="term" value="F:electron transfer activity"/>
    <property type="evidence" value="ECO:0007669"/>
    <property type="project" value="TreeGrafter"/>
</dbReference>
<evidence type="ECO:0000313" key="9">
    <source>
        <dbReference type="Proteomes" id="UP000216998"/>
    </source>
</evidence>
<keyword evidence="4" id="KW-0408">Iron</keyword>
<evidence type="ECO:0000256" key="1">
    <source>
        <dbReference type="ARBA" id="ARBA00010914"/>
    </source>
</evidence>
<reference evidence="8 9" key="1">
    <citation type="submission" date="2017-07" db="EMBL/GenBank/DDBJ databases">
        <title>Niveispirillum cyanobacteriorum sp. nov., isolated from cyanobacterial aggregates in a eutrophic lake.</title>
        <authorList>
            <person name="Cai H."/>
        </authorList>
    </citation>
    <scope>NUCLEOTIDE SEQUENCE [LARGE SCALE GENOMIC DNA]</scope>
    <source>
        <strain evidence="9">TH1-14</strain>
    </source>
</reference>
<evidence type="ECO:0000256" key="4">
    <source>
        <dbReference type="ARBA" id="ARBA00023004"/>
    </source>
</evidence>
<dbReference type="GO" id="GO:0140647">
    <property type="term" value="P:P450-containing electron transport chain"/>
    <property type="evidence" value="ECO:0007669"/>
    <property type="project" value="InterPro"/>
</dbReference>
<evidence type="ECO:0000256" key="6">
    <source>
        <dbReference type="ARBA" id="ARBA00034078"/>
    </source>
</evidence>
<keyword evidence="9" id="KW-1185">Reference proteome</keyword>
<dbReference type="AlphaFoldDB" id="A0A255Z096"/>
<evidence type="ECO:0000256" key="2">
    <source>
        <dbReference type="ARBA" id="ARBA00022714"/>
    </source>
</evidence>
<evidence type="ECO:0000259" key="7">
    <source>
        <dbReference type="PROSITE" id="PS51085"/>
    </source>
</evidence>
<dbReference type="InterPro" id="IPR012675">
    <property type="entry name" value="Beta-grasp_dom_sf"/>
</dbReference>
<dbReference type="PANTHER" id="PTHR23426:SF65">
    <property type="entry name" value="FERREDOXIN-2, MITOCHONDRIAL"/>
    <property type="match status" value="1"/>
</dbReference>
<comment type="cofactor">
    <cofactor evidence="6">
        <name>[2Fe-2S] cluster</name>
        <dbReference type="ChEBI" id="CHEBI:190135"/>
    </cofactor>
</comment>
<dbReference type="GO" id="GO:0046872">
    <property type="term" value="F:metal ion binding"/>
    <property type="evidence" value="ECO:0007669"/>
    <property type="project" value="UniProtKB-KW"/>
</dbReference>
<dbReference type="Proteomes" id="UP000216998">
    <property type="component" value="Unassembled WGS sequence"/>
</dbReference>
<gene>
    <name evidence="8" type="ORF">CHU95_12690</name>
</gene>
<dbReference type="OrthoDB" id="9799640at2"/>
<keyword evidence="5" id="KW-0411">Iron-sulfur</keyword>
<comment type="caution">
    <text evidence="8">The sequence shown here is derived from an EMBL/GenBank/DDBJ whole genome shotgun (WGS) entry which is preliminary data.</text>
</comment>
<protein>
    <recommendedName>
        <fullName evidence="7">2Fe-2S ferredoxin-type domain-containing protein</fullName>
    </recommendedName>
</protein>
<dbReference type="SUPFAM" id="SSF54292">
    <property type="entry name" value="2Fe-2S ferredoxin-like"/>
    <property type="match status" value="1"/>
</dbReference>
<keyword evidence="2" id="KW-0001">2Fe-2S</keyword>
<dbReference type="CDD" id="cd00207">
    <property type="entry name" value="fer2"/>
    <property type="match status" value="1"/>
</dbReference>
<organism evidence="8 9">
    <name type="scientific">Niveispirillum lacus</name>
    <dbReference type="NCBI Taxonomy" id="1981099"/>
    <lineage>
        <taxon>Bacteria</taxon>
        <taxon>Pseudomonadati</taxon>
        <taxon>Pseudomonadota</taxon>
        <taxon>Alphaproteobacteria</taxon>
        <taxon>Rhodospirillales</taxon>
        <taxon>Azospirillaceae</taxon>
        <taxon>Niveispirillum</taxon>
    </lineage>
</organism>
<sequence>MPPILAKDRDGTAHTLAAADGDSLMVALRNAGLSVEGTCGGNMSCGTCHIYVQNAAPGQLPPVSADEAALLADLPDVTADSRLSCQIPVTPTLAGLSIVVAPD</sequence>
<dbReference type="InterPro" id="IPR001041">
    <property type="entry name" value="2Fe-2S_ferredoxin-type"/>
</dbReference>
<dbReference type="RefSeq" id="WP_094456772.1">
    <property type="nucleotide sequence ID" value="NZ_NOXU01000029.1"/>
</dbReference>
<proteinExistence type="inferred from homology"/>
<name>A0A255Z096_9PROT</name>
<accession>A0A255Z096</accession>
<dbReference type="PROSITE" id="PS51085">
    <property type="entry name" value="2FE2S_FER_2"/>
    <property type="match status" value="1"/>
</dbReference>
<feature type="domain" description="2Fe-2S ferredoxin-type" evidence="7">
    <location>
        <begin position="2"/>
        <end position="103"/>
    </location>
</feature>
<dbReference type="PANTHER" id="PTHR23426">
    <property type="entry name" value="FERREDOXIN/ADRENODOXIN"/>
    <property type="match status" value="1"/>
</dbReference>
<evidence type="ECO:0000256" key="3">
    <source>
        <dbReference type="ARBA" id="ARBA00022723"/>
    </source>
</evidence>